<dbReference type="Gene3D" id="3.60.20.10">
    <property type="entry name" value="Glutamine Phosphoribosylpyrophosphate, subunit 1, domain 1"/>
    <property type="match status" value="1"/>
</dbReference>
<dbReference type="SUPFAM" id="SSF56235">
    <property type="entry name" value="N-terminal nucleophile aminohydrolases (Ntn hydrolases)"/>
    <property type="match status" value="1"/>
</dbReference>
<comment type="similarity">
    <text evidence="2">Belongs to the asparagine synthetase family.</text>
</comment>
<evidence type="ECO:0000259" key="8">
    <source>
        <dbReference type="PROSITE" id="PS51278"/>
    </source>
</evidence>
<dbReference type="Proteomes" id="UP001500841">
    <property type="component" value="Unassembled WGS sequence"/>
</dbReference>
<evidence type="ECO:0000256" key="2">
    <source>
        <dbReference type="ARBA" id="ARBA00005752"/>
    </source>
</evidence>
<keyword evidence="10" id="KW-1185">Reference proteome</keyword>
<dbReference type="CDD" id="cd00712">
    <property type="entry name" value="AsnB"/>
    <property type="match status" value="1"/>
</dbReference>
<evidence type="ECO:0000256" key="6">
    <source>
        <dbReference type="ARBA" id="ARBA00022962"/>
    </source>
</evidence>
<evidence type="ECO:0000313" key="10">
    <source>
        <dbReference type="Proteomes" id="UP001500841"/>
    </source>
</evidence>
<evidence type="ECO:0000256" key="7">
    <source>
        <dbReference type="ARBA" id="ARBA00048741"/>
    </source>
</evidence>
<gene>
    <name evidence="9" type="primary">asnB_1</name>
    <name evidence="9" type="ORF">GCM10022392_05030</name>
</gene>
<dbReference type="SUPFAM" id="SSF52402">
    <property type="entry name" value="Adenine nucleotide alpha hydrolases-like"/>
    <property type="match status" value="1"/>
</dbReference>
<evidence type="ECO:0000256" key="1">
    <source>
        <dbReference type="ARBA" id="ARBA00005187"/>
    </source>
</evidence>
<proteinExistence type="inferred from homology"/>
<evidence type="ECO:0000256" key="5">
    <source>
        <dbReference type="ARBA" id="ARBA00022840"/>
    </source>
</evidence>
<feature type="domain" description="Glutamine amidotransferase type-2" evidence="8">
    <location>
        <begin position="2"/>
        <end position="205"/>
    </location>
</feature>
<evidence type="ECO:0000256" key="4">
    <source>
        <dbReference type="ARBA" id="ARBA00022741"/>
    </source>
</evidence>
<dbReference type="PROSITE" id="PS51278">
    <property type="entry name" value="GATASE_TYPE_2"/>
    <property type="match status" value="1"/>
</dbReference>
<dbReference type="PIRSF" id="PIRSF001589">
    <property type="entry name" value="Asn_synthetase_glu-h"/>
    <property type="match status" value="1"/>
</dbReference>
<dbReference type="EC" id="6.3.5.4" evidence="3"/>
<dbReference type="Pfam" id="PF00733">
    <property type="entry name" value="Asn_synthase"/>
    <property type="match status" value="1"/>
</dbReference>
<keyword evidence="6" id="KW-0315">Glutamine amidotransferase</keyword>
<evidence type="ECO:0000313" key="9">
    <source>
        <dbReference type="EMBL" id="GAA4087052.1"/>
    </source>
</evidence>
<name>A0ABP7WE18_9SPHI</name>
<dbReference type="InterPro" id="IPR017932">
    <property type="entry name" value="GATase_2_dom"/>
</dbReference>
<dbReference type="NCBIfam" id="TIGR01536">
    <property type="entry name" value="asn_synth_AEB"/>
    <property type="match status" value="1"/>
</dbReference>
<comment type="pathway">
    <text evidence="1">Amino-acid biosynthesis; L-asparagine biosynthesis; L-asparagine from L-aspartate (L-Gln route): step 1/1.</text>
</comment>
<comment type="caution">
    <text evidence="9">The sequence shown here is derived from an EMBL/GenBank/DDBJ whole genome shotgun (WGS) entry which is preliminary data.</text>
</comment>
<comment type="catalytic activity">
    <reaction evidence="7">
        <text>L-aspartate + L-glutamine + ATP + H2O = L-asparagine + L-glutamate + AMP + diphosphate + H(+)</text>
        <dbReference type="Rhea" id="RHEA:12228"/>
        <dbReference type="ChEBI" id="CHEBI:15377"/>
        <dbReference type="ChEBI" id="CHEBI:15378"/>
        <dbReference type="ChEBI" id="CHEBI:29985"/>
        <dbReference type="ChEBI" id="CHEBI:29991"/>
        <dbReference type="ChEBI" id="CHEBI:30616"/>
        <dbReference type="ChEBI" id="CHEBI:33019"/>
        <dbReference type="ChEBI" id="CHEBI:58048"/>
        <dbReference type="ChEBI" id="CHEBI:58359"/>
        <dbReference type="ChEBI" id="CHEBI:456215"/>
        <dbReference type="EC" id="6.3.5.4"/>
    </reaction>
</comment>
<dbReference type="InterPro" id="IPR014729">
    <property type="entry name" value="Rossmann-like_a/b/a_fold"/>
</dbReference>
<dbReference type="InterPro" id="IPR001962">
    <property type="entry name" value="Asn_synthase"/>
</dbReference>
<dbReference type="Pfam" id="PF13537">
    <property type="entry name" value="GATase_7"/>
    <property type="match status" value="1"/>
</dbReference>
<dbReference type="PANTHER" id="PTHR43284">
    <property type="entry name" value="ASPARAGINE SYNTHETASE (GLUTAMINE-HYDROLYZING)"/>
    <property type="match status" value="1"/>
</dbReference>
<reference evidence="10" key="1">
    <citation type="journal article" date="2019" name="Int. J. Syst. Evol. Microbiol.">
        <title>The Global Catalogue of Microorganisms (GCM) 10K type strain sequencing project: providing services to taxonomists for standard genome sequencing and annotation.</title>
        <authorList>
            <consortium name="The Broad Institute Genomics Platform"/>
            <consortium name="The Broad Institute Genome Sequencing Center for Infectious Disease"/>
            <person name="Wu L."/>
            <person name="Ma J."/>
        </authorList>
    </citation>
    <scope>NUCLEOTIDE SEQUENCE [LARGE SCALE GENOMIC DNA]</scope>
    <source>
        <strain evidence="10">JCM 17085</strain>
    </source>
</reference>
<dbReference type="InterPro" id="IPR033738">
    <property type="entry name" value="AsnB_N"/>
</dbReference>
<accession>A0ABP7WE18</accession>
<organism evidence="9 10">
    <name type="scientific">Mucilaginibacter panaciglaebae</name>
    <dbReference type="NCBI Taxonomy" id="502331"/>
    <lineage>
        <taxon>Bacteria</taxon>
        <taxon>Pseudomonadati</taxon>
        <taxon>Bacteroidota</taxon>
        <taxon>Sphingobacteriia</taxon>
        <taxon>Sphingobacteriales</taxon>
        <taxon>Sphingobacteriaceae</taxon>
        <taxon>Mucilaginibacter</taxon>
    </lineage>
</organism>
<dbReference type="CDD" id="cd01991">
    <property type="entry name" value="Asn_synthase_B_C"/>
    <property type="match status" value="1"/>
</dbReference>
<evidence type="ECO:0000256" key="3">
    <source>
        <dbReference type="ARBA" id="ARBA00012737"/>
    </source>
</evidence>
<dbReference type="EMBL" id="BAABCV010000002">
    <property type="protein sequence ID" value="GAA4087052.1"/>
    <property type="molecule type" value="Genomic_DNA"/>
</dbReference>
<sequence length="608" mass="70087">MCGIYGSTIQYNDCAVIEKLKRLRFRGPDYSDYIANQDVILGHNRLSIIDLDQRSNQPMQYEHLTIVFNGEIYNYKQLRQTLSKKGYDFRTNSDTEVICAAYLDYGEQCVQHFNGMFAFVIYDNKRRMLFGARDRLGKKPFYYIEGPRGIEFASQPSAIAMFNDLTIDDQAVNAFLRYSYIPEPLCIYKEIKKLQAGTCFNYHIDSKQLKTSKYWNIDFEWKNKFTGTYAEALEQTRILLSDAIDIRLNADVPIGIFLSSGVDSSLITALASARHANIKTFNVRFSELGYDESQYSKKIATHLGTHHHIINCTYADAFKVIENYHHYFDEPFADVSAIPGLLLAQHVKKYVTVALSGDGGDENFLGYNRYHWMKVLAYAYHFPLFARKNASRLIKLSSNYRHQLIAMGLMQADIPALYQMLNGGLDHSFLNPTTKDFVDANEGILYNSYKPLMERLSDYDLKTYLNEDINTKVDRCSMAYAVESRAPLLDYRVVELARSLPTEYKMQGRNQKRILKDILFQYLPSELFNRPKQGFSVPLASWFRAELKDMVLDTLNNEALKNIAGLNVPVANKMISQHMKGVWNRSQLIWSLLVITQWQQKQAEQLAA</sequence>
<dbReference type="Gene3D" id="3.40.50.620">
    <property type="entry name" value="HUPs"/>
    <property type="match status" value="1"/>
</dbReference>
<dbReference type="PANTHER" id="PTHR43284:SF1">
    <property type="entry name" value="ASPARAGINE SYNTHETASE"/>
    <property type="match status" value="1"/>
</dbReference>
<dbReference type="InterPro" id="IPR006426">
    <property type="entry name" value="Asn_synth_AEB"/>
</dbReference>
<dbReference type="InterPro" id="IPR051786">
    <property type="entry name" value="ASN_synthetase/amidase"/>
</dbReference>
<dbReference type="RefSeq" id="WP_345100861.1">
    <property type="nucleotide sequence ID" value="NZ_BAABCV010000002.1"/>
</dbReference>
<keyword evidence="4" id="KW-0547">Nucleotide-binding</keyword>
<keyword evidence="5" id="KW-0067">ATP-binding</keyword>
<dbReference type="InterPro" id="IPR029055">
    <property type="entry name" value="Ntn_hydrolases_N"/>
</dbReference>
<protein>
    <recommendedName>
        <fullName evidence="3">asparagine synthase (glutamine-hydrolyzing)</fullName>
        <ecNumber evidence="3">6.3.5.4</ecNumber>
    </recommendedName>
</protein>